<feature type="compositionally biased region" description="Acidic residues" evidence="5">
    <location>
        <begin position="649"/>
        <end position="659"/>
    </location>
</feature>
<feature type="region of interest" description="Disordered" evidence="5">
    <location>
        <begin position="622"/>
        <end position="714"/>
    </location>
</feature>
<reference evidence="8" key="1">
    <citation type="journal article" date="2023" name="Genome Biol. Evol.">
        <title>First Whole Genome Sequence and Flow Cytometry Genome Size Data for the Lichen-Forming Fungus Ramalina farinacea (Ascomycota).</title>
        <authorList>
            <person name="Llewellyn T."/>
            <person name="Mian S."/>
            <person name="Hill R."/>
            <person name="Leitch I.J."/>
            <person name="Gaya E."/>
        </authorList>
    </citation>
    <scope>NUCLEOTIDE SEQUENCE</scope>
    <source>
        <strain evidence="8">LIQ254RAFAR</strain>
    </source>
</reference>
<accession>A0AA43QVS9</accession>
<dbReference type="Pfam" id="PF00498">
    <property type="entry name" value="FHA"/>
    <property type="match status" value="1"/>
</dbReference>
<feature type="compositionally biased region" description="Basic and acidic residues" evidence="5">
    <location>
        <begin position="178"/>
        <end position="190"/>
    </location>
</feature>
<evidence type="ECO:0000259" key="6">
    <source>
        <dbReference type="PROSITE" id="PS50006"/>
    </source>
</evidence>
<evidence type="ECO:0000256" key="3">
    <source>
        <dbReference type="ARBA" id="ARBA00022840"/>
    </source>
</evidence>
<feature type="compositionally biased region" description="Low complexity" evidence="5">
    <location>
        <begin position="637"/>
        <end position="646"/>
    </location>
</feature>
<feature type="region of interest" description="Disordered" evidence="5">
    <location>
        <begin position="156"/>
        <end position="190"/>
    </location>
</feature>
<feature type="compositionally biased region" description="Basic and acidic residues" evidence="5">
    <location>
        <begin position="698"/>
        <end position="714"/>
    </location>
</feature>
<dbReference type="Gene3D" id="3.30.200.20">
    <property type="entry name" value="Phosphorylase Kinase, domain 1"/>
    <property type="match status" value="1"/>
</dbReference>
<name>A0AA43QVS9_9LECA</name>
<dbReference type="SUPFAM" id="SSF49879">
    <property type="entry name" value="SMAD/FHA domain"/>
    <property type="match status" value="1"/>
</dbReference>
<dbReference type="InterPro" id="IPR008984">
    <property type="entry name" value="SMAD_FHA_dom_sf"/>
</dbReference>
<dbReference type="PROSITE" id="PS00107">
    <property type="entry name" value="PROTEIN_KINASE_ATP"/>
    <property type="match status" value="1"/>
</dbReference>
<feature type="compositionally biased region" description="Polar residues" evidence="5">
    <location>
        <begin position="8"/>
        <end position="17"/>
    </location>
</feature>
<evidence type="ECO:0000256" key="2">
    <source>
        <dbReference type="ARBA" id="ARBA00022741"/>
    </source>
</evidence>
<keyword evidence="8" id="KW-0808">Transferase</keyword>
<keyword evidence="8" id="KW-0723">Serine/threonine-protein kinase</keyword>
<feature type="domain" description="FHA" evidence="6">
    <location>
        <begin position="200"/>
        <end position="252"/>
    </location>
</feature>
<evidence type="ECO:0000256" key="4">
    <source>
        <dbReference type="PROSITE-ProRule" id="PRU10141"/>
    </source>
</evidence>
<feature type="compositionally biased region" description="Polar residues" evidence="5">
    <location>
        <begin position="90"/>
        <end position="106"/>
    </location>
</feature>
<evidence type="ECO:0000313" key="8">
    <source>
        <dbReference type="EMBL" id="MDI1493332.1"/>
    </source>
</evidence>
<dbReference type="InterPro" id="IPR011009">
    <property type="entry name" value="Kinase-like_dom_sf"/>
</dbReference>
<dbReference type="GO" id="GO:0004674">
    <property type="term" value="F:protein serine/threonine kinase activity"/>
    <property type="evidence" value="ECO:0007669"/>
    <property type="project" value="UniProtKB-KW"/>
</dbReference>
<feature type="compositionally biased region" description="Low complexity" evidence="5">
    <location>
        <begin position="30"/>
        <end position="40"/>
    </location>
</feature>
<sequence>MTGITCMAKSSQVSTGEQPDDQKKPRRSQRISSSQPQTTPLKENDRAYLPSPLTHQESSPADGMRETTASPPEGRPSQINHRSPPVSSPPRYTQSGLSSPPTSDTQAFSQFIQAPKTLSHEVEDEDAEGVWGYLVPIDAVFGETLVLRTRSACPAPYPTDGFGKGSKKRSKGRHAKTSLKDEEKSYEETKRQLGFPSGGYLIGRHPECDRKLELATISNRHCLIFNENKNGKAIAVVEDLSSNGTFVNEAIIGRNKRRELENGDEISVLDQARFMFYYPHSRESNAFRQQYRILQQLGKGHFATVYLCVEKSTGMQYAVKRFEKRHGEGSKSQTDGLQQEIGVLKSVSHPNMLCLKDTYDEEDGVYLILELAPEGELFNCIVMKQKLTEDESRMVFIQLFQGIRYLRNIVHRDIKPENILLADKNLSVKLADFGLAKIIGEESFTTTLCGTPSYVAPEILENSRHRKYTRAVDVWSLGVVLYICLCGFPPFSDELYSRENPYTLSQQIKMGRFDYPSPYWDSVGDPALDLIDRMLTVDVDKRITIDECLEHPWITNQGMKKPGVADSTDGLTGAMSDLDFSKRKAQRERTLLADLNDVKVSKVIEYQDHKAPVKVFEKNMDGKRVHNHGPSQAMSQAVPAAAAANGHADDDDDDDLQPIEEERGGERPNGIMADGPAANAQTDAFMELGGKGDQQLFENDRGSRYERDEVPHPQ</sequence>
<dbReference type="SUPFAM" id="SSF56112">
    <property type="entry name" value="Protein kinase-like (PK-like)"/>
    <property type="match status" value="1"/>
</dbReference>
<protein>
    <submittedName>
        <fullName evidence="8">Serine/threonine protein kinase</fullName>
        <ecNumber evidence="8">2.7.11.1</ecNumber>
    </submittedName>
</protein>
<feature type="binding site" evidence="4">
    <location>
        <position position="320"/>
    </location>
    <ligand>
        <name>ATP</name>
        <dbReference type="ChEBI" id="CHEBI:30616"/>
    </ligand>
</feature>
<dbReference type="EMBL" id="JAPUFD010000025">
    <property type="protein sequence ID" value="MDI1493332.1"/>
    <property type="molecule type" value="Genomic_DNA"/>
</dbReference>
<evidence type="ECO:0000313" key="9">
    <source>
        <dbReference type="Proteomes" id="UP001161017"/>
    </source>
</evidence>
<dbReference type="SMART" id="SM00220">
    <property type="entry name" value="S_TKc"/>
    <property type="match status" value="1"/>
</dbReference>
<dbReference type="PROSITE" id="PS50006">
    <property type="entry name" value="FHA_DOMAIN"/>
    <property type="match status" value="1"/>
</dbReference>
<dbReference type="EC" id="2.7.11.1" evidence="8"/>
<dbReference type="Gene3D" id="2.60.200.20">
    <property type="match status" value="1"/>
</dbReference>
<keyword evidence="2 4" id="KW-0547">Nucleotide-binding</keyword>
<dbReference type="GO" id="GO:0005524">
    <property type="term" value="F:ATP binding"/>
    <property type="evidence" value="ECO:0007669"/>
    <property type="project" value="UniProtKB-UniRule"/>
</dbReference>
<keyword evidence="8" id="KW-0418">Kinase</keyword>
<dbReference type="FunFam" id="3.30.200.20:FF:000841">
    <property type="entry name" value="Checkpoint kinase 2-like protein"/>
    <property type="match status" value="1"/>
</dbReference>
<keyword evidence="9" id="KW-1185">Reference proteome</keyword>
<dbReference type="SMART" id="SM00240">
    <property type="entry name" value="FHA"/>
    <property type="match status" value="1"/>
</dbReference>
<dbReference type="InterPro" id="IPR008271">
    <property type="entry name" value="Ser/Thr_kinase_AS"/>
</dbReference>
<dbReference type="PANTHER" id="PTHR24347">
    <property type="entry name" value="SERINE/THREONINE-PROTEIN KINASE"/>
    <property type="match status" value="1"/>
</dbReference>
<dbReference type="PROSITE" id="PS50011">
    <property type="entry name" value="PROTEIN_KINASE_DOM"/>
    <property type="match status" value="1"/>
</dbReference>
<dbReference type="FunFam" id="1.10.510.10:FF:001380">
    <property type="entry name" value="Checkpoint kinase 2-like protein"/>
    <property type="match status" value="1"/>
</dbReference>
<feature type="compositionally biased region" description="Basic residues" evidence="5">
    <location>
        <begin position="165"/>
        <end position="177"/>
    </location>
</feature>
<dbReference type="InterPro" id="IPR000253">
    <property type="entry name" value="FHA_dom"/>
</dbReference>
<dbReference type="InterPro" id="IPR000719">
    <property type="entry name" value="Prot_kinase_dom"/>
</dbReference>
<dbReference type="Proteomes" id="UP001161017">
    <property type="component" value="Unassembled WGS sequence"/>
</dbReference>
<comment type="caution">
    <text evidence="8">The sequence shown here is derived from an EMBL/GenBank/DDBJ whole genome shotgun (WGS) entry which is preliminary data.</text>
</comment>
<evidence type="ECO:0000256" key="1">
    <source>
        <dbReference type="ARBA" id="ARBA00005575"/>
    </source>
</evidence>
<keyword evidence="3 4" id="KW-0067">ATP-binding</keyword>
<gene>
    <name evidence="8" type="primary">DUN1_2</name>
    <name evidence="8" type="ORF">OHK93_005120</name>
</gene>
<dbReference type="PROSITE" id="PS00108">
    <property type="entry name" value="PROTEIN_KINASE_ST"/>
    <property type="match status" value="1"/>
</dbReference>
<feature type="region of interest" description="Disordered" evidence="5">
    <location>
        <begin position="1"/>
        <end position="106"/>
    </location>
</feature>
<dbReference type="CDD" id="cd05117">
    <property type="entry name" value="STKc_CAMK"/>
    <property type="match status" value="1"/>
</dbReference>
<dbReference type="Gene3D" id="1.10.510.10">
    <property type="entry name" value="Transferase(Phosphotransferase) domain 1"/>
    <property type="match status" value="1"/>
</dbReference>
<dbReference type="InterPro" id="IPR017441">
    <property type="entry name" value="Protein_kinase_ATP_BS"/>
</dbReference>
<dbReference type="AlphaFoldDB" id="A0AA43QVS9"/>
<proteinExistence type="inferred from homology"/>
<comment type="similarity">
    <text evidence="1">Belongs to the protein kinase superfamily. CAMK Ser/Thr protein kinase family. CHEK2 subfamily.</text>
</comment>
<dbReference type="Pfam" id="PF00069">
    <property type="entry name" value="Pkinase"/>
    <property type="match status" value="1"/>
</dbReference>
<organism evidence="8 9">
    <name type="scientific">Ramalina farinacea</name>
    <dbReference type="NCBI Taxonomy" id="258253"/>
    <lineage>
        <taxon>Eukaryota</taxon>
        <taxon>Fungi</taxon>
        <taxon>Dikarya</taxon>
        <taxon>Ascomycota</taxon>
        <taxon>Pezizomycotina</taxon>
        <taxon>Lecanoromycetes</taxon>
        <taxon>OSLEUM clade</taxon>
        <taxon>Lecanoromycetidae</taxon>
        <taxon>Lecanorales</taxon>
        <taxon>Lecanorineae</taxon>
        <taxon>Ramalinaceae</taxon>
        <taxon>Ramalina</taxon>
    </lineage>
</organism>
<evidence type="ECO:0000259" key="7">
    <source>
        <dbReference type="PROSITE" id="PS50011"/>
    </source>
</evidence>
<evidence type="ECO:0000256" key="5">
    <source>
        <dbReference type="SAM" id="MobiDB-lite"/>
    </source>
</evidence>
<feature type="domain" description="Protein kinase" evidence="7">
    <location>
        <begin position="291"/>
        <end position="554"/>
    </location>
</feature>